<feature type="region of interest" description="Disordered" evidence="1">
    <location>
        <begin position="142"/>
        <end position="161"/>
    </location>
</feature>
<dbReference type="CDD" id="cd11709">
    <property type="entry name" value="SPRY"/>
    <property type="match status" value="1"/>
</dbReference>
<dbReference type="Proteomes" id="UP000266841">
    <property type="component" value="Unassembled WGS sequence"/>
</dbReference>
<dbReference type="SUPFAM" id="SSF49899">
    <property type="entry name" value="Concanavalin A-like lectins/glucanases"/>
    <property type="match status" value="1"/>
</dbReference>
<keyword evidence="3" id="KW-1185">Reference proteome</keyword>
<dbReference type="InterPro" id="IPR013320">
    <property type="entry name" value="ConA-like_dom_sf"/>
</dbReference>
<dbReference type="AlphaFoldDB" id="K0RR74"/>
<proteinExistence type="predicted"/>
<feature type="compositionally biased region" description="Basic and acidic residues" evidence="1">
    <location>
        <begin position="149"/>
        <end position="161"/>
    </location>
</feature>
<organism evidence="2 3">
    <name type="scientific">Thalassiosira oceanica</name>
    <name type="common">Marine diatom</name>
    <dbReference type="NCBI Taxonomy" id="159749"/>
    <lineage>
        <taxon>Eukaryota</taxon>
        <taxon>Sar</taxon>
        <taxon>Stramenopiles</taxon>
        <taxon>Ochrophyta</taxon>
        <taxon>Bacillariophyta</taxon>
        <taxon>Coscinodiscophyceae</taxon>
        <taxon>Thalassiosirophycidae</taxon>
        <taxon>Thalassiosirales</taxon>
        <taxon>Thalassiosiraceae</taxon>
        <taxon>Thalassiosira</taxon>
    </lineage>
</organism>
<dbReference type="EMBL" id="AGNL01045063">
    <property type="protein sequence ID" value="EJK49157.1"/>
    <property type="molecule type" value="Genomic_DNA"/>
</dbReference>
<gene>
    <name evidence="2" type="ORF">THAOC_31997</name>
</gene>
<protein>
    <recommendedName>
        <fullName evidence="4">B30.2/SPRY domain-containing protein</fullName>
    </recommendedName>
</protein>
<reference evidence="2 3" key="1">
    <citation type="journal article" date="2012" name="Genome Biol.">
        <title>Genome and low-iron response of an oceanic diatom adapted to chronic iron limitation.</title>
        <authorList>
            <person name="Lommer M."/>
            <person name="Specht M."/>
            <person name="Roy A.S."/>
            <person name="Kraemer L."/>
            <person name="Andreson R."/>
            <person name="Gutowska M.A."/>
            <person name="Wolf J."/>
            <person name="Bergner S.V."/>
            <person name="Schilhabel M.B."/>
            <person name="Klostermeier U.C."/>
            <person name="Beiko R.G."/>
            <person name="Rosenstiel P."/>
            <person name="Hippler M."/>
            <person name="Laroche J."/>
        </authorList>
    </citation>
    <scope>NUCLEOTIDE SEQUENCE [LARGE SCALE GENOMIC DNA]</scope>
    <source>
        <strain evidence="2 3">CCMP1005</strain>
    </source>
</reference>
<name>K0RR74_THAOC</name>
<evidence type="ECO:0000313" key="3">
    <source>
        <dbReference type="Proteomes" id="UP000266841"/>
    </source>
</evidence>
<dbReference type="InterPro" id="IPR043136">
    <property type="entry name" value="B30.2/SPRY_sf"/>
</dbReference>
<dbReference type="Gene3D" id="2.60.120.920">
    <property type="match status" value="1"/>
</dbReference>
<evidence type="ECO:0000313" key="2">
    <source>
        <dbReference type="EMBL" id="EJK49157.1"/>
    </source>
</evidence>
<evidence type="ECO:0008006" key="4">
    <source>
        <dbReference type="Google" id="ProtNLM"/>
    </source>
</evidence>
<feature type="region of interest" description="Disordered" evidence="1">
    <location>
        <begin position="1"/>
        <end position="21"/>
    </location>
</feature>
<evidence type="ECO:0000256" key="1">
    <source>
        <dbReference type="SAM" id="MobiDB-lite"/>
    </source>
</evidence>
<accession>K0RR74</accession>
<sequence>MTKFREEKVRSPETDTTVRRDEPASRVLRLCGCGPLKSAEDNQPFIVSASLSQGLLLASRSDHQRRTRTAGLQEPAAEIRLMEPRNKRARLPTAALDVLDNDLLVRCASYLDADGLAQLGRTSARFGIPQAGQERSIANEAANQQFRESATDEERSRLPKYDDESDVDLLRALEQLRQPLCFDELAGYGLSLREDNPASVTRSAGRTGWSTAMSGHPMRGGRHFVEFEITNEQDRFFVNLGVVRPVSLTDGIDFQDDWVGTVNAAFVSSSLKPAVAEKLRSQRTAKWGESNVHCCAYFCSSGRCLWADWDTDEDYSDWLGQERLESGGTIGLLLDLDEGTLSVFKNGRRLGVIKEGLGGEYCWFVAACRPCTISISRDQAPN</sequence>
<comment type="caution">
    <text evidence="2">The sequence shown here is derived from an EMBL/GenBank/DDBJ whole genome shotgun (WGS) entry which is preliminary data.</text>
</comment>